<keyword evidence="4 11" id="KW-1003">Cell membrane</keyword>
<dbReference type="Pfam" id="PF00507">
    <property type="entry name" value="Oxidored_q4"/>
    <property type="match status" value="1"/>
</dbReference>
<evidence type="ECO:0000256" key="3">
    <source>
        <dbReference type="ARBA" id="ARBA00022448"/>
    </source>
</evidence>
<evidence type="ECO:0000256" key="10">
    <source>
        <dbReference type="ARBA" id="ARBA00023136"/>
    </source>
</evidence>
<keyword evidence="3 11" id="KW-0813">Transport</keyword>
<evidence type="ECO:0000256" key="2">
    <source>
        <dbReference type="ARBA" id="ARBA00008472"/>
    </source>
</evidence>
<comment type="similarity">
    <text evidence="2 11 12">Belongs to the complex I subunit 3 family.</text>
</comment>
<protein>
    <recommendedName>
        <fullName evidence="11">NADH-quinone oxidoreductase subunit A</fullName>
        <ecNumber evidence="11">7.1.1.-</ecNumber>
    </recommendedName>
    <alternativeName>
        <fullName evidence="11">NADH dehydrogenase I subunit A</fullName>
    </alternativeName>
    <alternativeName>
        <fullName evidence="11">NDH-1 subunit A</fullName>
    </alternativeName>
    <alternativeName>
        <fullName evidence="11">NUO1</fullName>
    </alternativeName>
</protein>
<sequence>MNVTFAPAGFASASRAPAEHAPAGPGLTETPADQVLAGGQVLAQEAAAGIGIYLPLVLLIVLAAGFGVFSVLLGPLVGPSRYNKAKTAAYECGIEPSPQPVAGAGRMPVAYYVTAMLFILFDIEMVFLFPYAIAADALGLWGLGAVALFIATFFIADFYVWRRGGLDWN</sequence>
<dbReference type="GO" id="GO:0050136">
    <property type="term" value="F:NADH dehydrogenase (quinone) (non-electrogenic) activity"/>
    <property type="evidence" value="ECO:0007669"/>
    <property type="project" value="UniProtKB-UniRule"/>
</dbReference>
<proteinExistence type="inferred from homology"/>
<organism evidence="13 14">
    <name type="scientific">Prauserella isguenensis</name>
    <dbReference type="NCBI Taxonomy" id="1470180"/>
    <lineage>
        <taxon>Bacteria</taxon>
        <taxon>Bacillati</taxon>
        <taxon>Actinomycetota</taxon>
        <taxon>Actinomycetes</taxon>
        <taxon>Pseudonocardiales</taxon>
        <taxon>Pseudonocardiaceae</taxon>
        <taxon>Prauserella</taxon>
    </lineage>
</organism>
<gene>
    <name evidence="11" type="primary">nuoA</name>
    <name evidence="13" type="ORF">FHS23_000254</name>
</gene>
<dbReference type="GO" id="GO:0008137">
    <property type="term" value="F:NADH dehydrogenase (ubiquinone) activity"/>
    <property type="evidence" value="ECO:0007669"/>
    <property type="project" value="InterPro"/>
</dbReference>
<dbReference type="GO" id="GO:0030964">
    <property type="term" value="C:NADH dehydrogenase complex"/>
    <property type="evidence" value="ECO:0007669"/>
    <property type="project" value="TreeGrafter"/>
</dbReference>
<dbReference type="EMBL" id="JACHWU010000001">
    <property type="protein sequence ID" value="MBB3049259.1"/>
    <property type="molecule type" value="Genomic_DNA"/>
</dbReference>
<comment type="catalytic activity">
    <reaction evidence="11 12">
        <text>a quinone + NADH + 5 H(+)(in) = a quinol + NAD(+) + 4 H(+)(out)</text>
        <dbReference type="Rhea" id="RHEA:57888"/>
        <dbReference type="ChEBI" id="CHEBI:15378"/>
        <dbReference type="ChEBI" id="CHEBI:24646"/>
        <dbReference type="ChEBI" id="CHEBI:57540"/>
        <dbReference type="ChEBI" id="CHEBI:57945"/>
        <dbReference type="ChEBI" id="CHEBI:132124"/>
    </reaction>
</comment>
<keyword evidence="9 11" id="KW-0520">NAD</keyword>
<keyword evidence="14" id="KW-1185">Reference proteome</keyword>
<comment type="caution">
    <text evidence="13">The sequence shown here is derived from an EMBL/GenBank/DDBJ whole genome shotgun (WGS) entry which is preliminary data.</text>
</comment>
<dbReference type="GO" id="GO:0005886">
    <property type="term" value="C:plasma membrane"/>
    <property type="evidence" value="ECO:0007669"/>
    <property type="project" value="UniProtKB-SubCell"/>
</dbReference>
<reference evidence="13 14" key="1">
    <citation type="submission" date="2020-08" db="EMBL/GenBank/DDBJ databases">
        <title>Genomic Encyclopedia of Type Strains, Phase III (KMG-III): the genomes of soil and plant-associated and newly described type strains.</title>
        <authorList>
            <person name="Whitman W."/>
        </authorList>
    </citation>
    <scope>NUCLEOTIDE SEQUENCE [LARGE SCALE GENOMIC DNA]</scope>
    <source>
        <strain evidence="13 14">CECT 8577</strain>
    </source>
</reference>
<comment type="function">
    <text evidence="11">NDH-1 shuttles electrons from NADH, via FMN and iron-sulfur (Fe-S) centers, to quinones in the respiratory chain. The immediate electron acceptor for the enzyme in this species is believed to be a menaquinone. Couples the redox reaction to proton translocation (for every two electrons transferred, four hydrogen ions are translocated across the cytoplasmic membrane), and thus conserves the redox energy in a proton gradient.</text>
</comment>
<evidence type="ECO:0000256" key="1">
    <source>
        <dbReference type="ARBA" id="ARBA00004141"/>
    </source>
</evidence>
<evidence type="ECO:0000256" key="7">
    <source>
        <dbReference type="ARBA" id="ARBA00022967"/>
    </source>
</evidence>
<dbReference type="PANTHER" id="PTHR11058">
    <property type="entry name" value="NADH-UBIQUINONE OXIDOREDUCTASE CHAIN 3"/>
    <property type="match status" value="1"/>
</dbReference>
<dbReference type="PANTHER" id="PTHR11058:SF22">
    <property type="entry name" value="NADH-QUINONE OXIDOREDUCTASE SUBUNIT A"/>
    <property type="match status" value="1"/>
</dbReference>
<feature type="transmembrane region" description="Helical" evidence="11">
    <location>
        <begin position="139"/>
        <end position="161"/>
    </location>
</feature>
<dbReference type="InterPro" id="IPR023043">
    <property type="entry name" value="NAD(P)H_OxRDtase_bac/plastid"/>
</dbReference>
<dbReference type="Gene3D" id="1.20.58.1610">
    <property type="entry name" value="NADH:ubiquinone/plastoquinone oxidoreductase, chain 3"/>
    <property type="match status" value="1"/>
</dbReference>
<dbReference type="Proteomes" id="UP000550714">
    <property type="component" value="Unassembled WGS sequence"/>
</dbReference>
<name>A0A839RX92_9PSEU</name>
<comment type="subunit">
    <text evidence="11">NDH-1 is composed of 14 different subunits. Subunits NuoA, H, J, K, L, M, N constitute the membrane sector of the complex.</text>
</comment>
<evidence type="ECO:0000256" key="5">
    <source>
        <dbReference type="ARBA" id="ARBA00022692"/>
    </source>
</evidence>
<feature type="transmembrane region" description="Helical" evidence="11">
    <location>
        <begin position="109"/>
        <end position="133"/>
    </location>
</feature>
<comment type="subcellular location">
    <subcellularLocation>
        <location evidence="11 12">Cell membrane</location>
        <topology evidence="11 12">Multi-pass membrane protein</topology>
    </subcellularLocation>
    <subcellularLocation>
        <location evidence="1">Membrane</location>
        <topology evidence="1">Multi-pass membrane protein</topology>
    </subcellularLocation>
</comment>
<evidence type="ECO:0000313" key="13">
    <source>
        <dbReference type="EMBL" id="MBB3049259.1"/>
    </source>
</evidence>
<keyword evidence="10 11" id="KW-0472">Membrane</keyword>
<evidence type="ECO:0000256" key="11">
    <source>
        <dbReference type="HAMAP-Rule" id="MF_01394"/>
    </source>
</evidence>
<keyword evidence="7 11" id="KW-1278">Translocase</keyword>
<evidence type="ECO:0000256" key="6">
    <source>
        <dbReference type="ARBA" id="ARBA00022719"/>
    </source>
</evidence>
<dbReference type="NCBIfam" id="NF005922">
    <property type="entry name" value="PRK07928.1"/>
    <property type="match status" value="1"/>
</dbReference>
<keyword evidence="5 11" id="KW-0812">Transmembrane</keyword>
<evidence type="ECO:0000256" key="9">
    <source>
        <dbReference type="ARBA" id="ARBA00023027"/>
    </source>
</evidence>
<evidence type="ECO:0000256" key="4">
    <source>
        <dbReference type="ARBA" id="ARBA00022475"/>
    </source>
</evidence>
<keyword evidence="8 11" id="KW-1133">Transmembrane helix</keyword>
<accession>A0A839RX92</accession>
<dbReference type="GO" id="GO:0048038">
    <property type="term" value="F:quinone binding"/>
    <property type="evidence" value="ECO:0007669"/>
    <property type="project" value="UniProtKB-KW"/>
</dbReference>
<evidence type="ECO:0000256" key="8">
    <source>
        <dbReference type="ARBA" id="ARBA00022989"/>
    </source>
</evidence>
<dbReference type="InterPro" id="IPR000440">
    <property type="entry name" value="NADH_UbQ/plastoQ_OxRdtase_su3"/>
</dbReference>
<keyword evidence="6 11" id="KW-0874">Quinone</keyword>
<dbReference type="InterPro" id="IPR038430">
    <property type="entry name" value="NDAH_ubi_oxred_su3_sf"/>
</dbReference>
<feature type="transmembrane region" description="Helical" evidence="11">
    <location>
        <begin position="52"/>
        <end position="77"/>
    </location>
</feature>
<evidence type="ECO:0000256" key="12">
    <source>
        <dbReference type="RuleBase" id="RU003639"/>
    </source>
</evidence>
<dbReference type="HAMAP" id="MF_01394">
    <property type="entry name" value="NDH1_NuoA"/>
    <property type="match status" value="1"/>
</dbReference>
<dbReference type="EC" id="7.1.1.-" evidence="11"/>
<dbReference type="AlphaFoldDB" id="A0A839RX92"/>
<evidence type="ECO:0000313" key="14">
    <source>
        <dbReference type="Proteomes" id="UP000550714"/>
    </source>
</evidence>